<feature type="domain" description="CENP-V/GFA" evidence="4">
    <location>
        <begin position="161"/>
        <end position="291"/>
    </location>
</feature>
<name>A0A439CR08_9PEZI</name>
<dbReference type="InterPro" id="IPR006913">
    <property type="entry name" value="CENP-V/GFA"/>
</dbReference>
<keyword evidence="3" id="KW-0862">Zinc</keyword>
<accession>A0A439CR08</accession>
<dbReference type="InterPro" id="IPR052355">
    <property type="entry name" value="CENP-V-like"/>
</dbReference>
<dbReference type="PANTHER" id="PTHR28620">
    <property type="entry name" value="CENTROMERE PROTEIN V"/>
    <property type="match status" value="1"/>
</dbReference>
<dbReference type="AlphaFoldDB" id="A0A439CR08"/>
<dbReference type="Gene3D" id="2.170.150.70">
    <property type="match status" value="2"/>
</dbReference>
<comment type="caution">
    <text evidence="5">The sequence shown here is derived from an EMBL/GenBank/DDBJ whole genome shotgun (WGS) entry which is preliminary data.</text>
</comment>
<comment type="similarity">
    <text evidence="1">Belongs to the Gfa family.</text>
</comment>
<gene>
    <name evidence="5" type="ORF">EKO27_g10524</name>
</gene>
<dbReference type="EMBL" id="RYZI01000546">
    <property type="protein sequence ID" value="RWA04580.1"/>
    <property type="molecule type" value="Genomic_DNA"/>
</dbReference>
<dbReference type="PANTHER" id="PTHR28620:SF1">
    <property type="entry name" value="CENP-V_GFA DOMAIN-CONTAINING PROTEIN"/>
    <property type="match status" value="1"/>
</dbReference>
<keyword evidence="6" id="KW-1185">Reference proteome</keyword>
<dbReference type="Proteomes" id="UP000286045">
    <property type="component" value="Unassembled WGS sequence"/>
</dbReference>
<dbReference type="SUPFAM" id="SSF51316">
    <property type="entry name" value="Mss4-like"/>
    <property type="match status" value="2"/>
</dbReference>
<dbReference type="GO" id="GO:0016846">
    <property type="term" value="F:carbon-sulfur lyase activity"/>
    <property type="evidence" value="ECO:0007669"/>
    <property type="project" value="InterPro"/>
</dbReference>
<dbReference type="InterPro" id="IPR011057">
    <property type="entry name" value="Mss4-like_sf"/>
</dbReference>
<evidence type="ECO:0000313" key="5">
    <source>
        <dbReference type="EMBL" id="RWA04580.1"/>
    </source>
</evidence>
<evidence type="ECO:0000256" key="1">
    <source>
        <dbReference type="ARBA" id="ARBA00005495"/>
    </source>
</evidence>
<protein>
    <recommendedName>
        <fullName evidence="4">CENP-V/GFA domain-containing protein</fullName>
    </recommendedName>
</protein>
<dbReference type="GO" id="GO:0046872">
    <property type="term" value="F:metal ion binding"/>
    <property type="evidence" value="ECO:0007669"/>
    <property type="project" value="UniProtKB-KW"/>
</dbReference>
<proteinExistence type="inferred from homology"/>
<keyword evidence="2" id="KW-0479">Metal-binding</keyword>
<dbReference type="PROSITE" id="PS51891">
    <property type="entry name" value="CENP_V_GFA"/>
    <property type="match status" value="1"/>
</dbReference>
<evidence type="ECO:0000313" key="6">
    <source>
        <dbReference type="Proteomes" id="UP000286045"/>
    </source>
</evidence>
<evidence type="ECO:0000256" key="3">
    <source>
        <dbReference type="ARBA" id="ARBA00022833"/>
    </source>
</evidence>
<reference evidence="5 6" key="1">
    <citation type="submission" date="2018-12" db="EMBL/GenBank/DDBJ databases">
        <title>Draft genome sequence of Xylaria grammica IHI A82.</title>
        <authorList>
            <person name="Buettner E."/>
            <person name="Kellner H."/>
        </authorList>
    </citation>
    <scope>NUCLEOTIDE SEQUENCE [LARGE SCALE GENOMIC DNA]</scope>
    <source>
        <strain evidence="5 6">IHI A82</strain>
    </source>
</reference>
<evidence type="ECO:0000256" key="2">
    <source>
        <dbReference type="ARBA" id="ARBA00022723"/>
    </source>
</evidence>
<dbReference type="STRING" id="363999.A0A439CR08"/>
<evidence type="ECO:0000259" key="4">
    <source>
        <dbReference type="PROSITE" id="PS51891"/>
    </source>
</evidence>
<dbReference type="Pfam" id="PF04828">
    <property type="entry name" value="GFA"/>
    <property type="match status" value="1"/>
</dbReference>
<sequence>MSNQEANLKTYRANCHCAAYVYEVTLPEISTASQCNCSVCYKKAALWVFPKPKDVKFVKGDPATLTNYTFGKRNFTHKVRRNIAPREVKMAVLLIRREASALHAAIRSCSSVTWSPQSQANMRSLRMASTFDGASSLGTADEPPKFTGLEPTAEVEGGELYTGSCHCGAVTLALKSKPLNKDSTENFLECDCSHCSKGGYVWAYPKKPQIVIEGGENLSKYMFGNKYGRKTFCGICGVPIHNELVHFTDEELAAKPEKERDYIVGGLVFAPVNLRVINGLDVNDLNVGRFHGYSASQPQYVEPNERTKELTQQNNAYIRRNGTSTQGLASRYVARRTLSSRPLRPGLE</sequence>
<organism evidence="5 6">
    <name type="scientific">Xylaria grammica</name>
    <dbReference type="NCBI Taxonomy" id="363999"/>
    <lineage>
        <taxon>Eukaryota</taxon>
        <taxon>Fungi</taxon>
        <taxon>Dikarya</taxon>
        <taxon>Ascomycota</taxon>
        <taxon>Pezizomycotina</taxon>
        <taxon>Sordariomycetes</taxon>
        <taxon>Xylariomycetidae</taxon>
        <taxon>Xylariales</taxon>
        <taxon>Xylariaceae</taxon>
        <taxon>Xylaria</taxon>
    </lineage>
</organism>